<dbReference type="Gene3D" id="3.30.70.1060">
    <property type="entry name" value="Dimeric alpha+beta barrel"/>
    <property type="match status" value="1"/>
</dbReference>
<dbReference type="InterPro" id="IPR011008">
    <property type="entry name" value="Dimeric_a/b-barrel"/>
</dbReference>
<sequence>MPQFLLAAVYDPDTAPGFDSGVASGVDEFNRSLEAHGQLVTAVALTPPRKATTVSTCGRLGDGPLRPGGLQLGEFWIVEVDNRAAAQALAVRAARACGRGIELRELA</sequence>
<dbReference type="Proteomes" id="UP000244989">
    <property type="component" value="Unassembled WGS sequence"/>
</dbReference>
<evidence type="ECO:0000313" key="2">
    <source>
        <dbReference type="Proteomes" id="UP000244989"/>
    </source>
</evidence>
<organism evidence="1 2">
    <name type="scientific">Corynebacterium yudongzhengii</name>
    <dbReference type="NCBI Taxonomy" id="2080740"/>
    <lineage>
        <taxon>Bacteria</taxon>
        <taxon>Bacillati</taxon>
        <taxon>Actinomycetota</taxon>
        <taxon>Actinomycetes</taxon>
        <taxon>Mycobacteriales</taxon>
        <taxon>Corynebacteriaceae</taxon>
        <taxon>Corynebacterium</taxon>
    </lineage>
</organism>
<comment type="caution">
    <text evidence="1">The sequence shown here is derived from an EMBL/GenBank/DDBJ whole genome shotgun (WGS) entry which is preliminary data.</text>
</comment>
<protein>
    <recommendedName>
        <fullName evidence="3">YCII-related domain-containing protein</fullName>
    </recommendedName>
</protein>
<dbReference type="SUPFAM" id="SSF54909">
    <property type="entry name" value="Dimeric alpha+beta barrel"/>
    <property type="match status" value="1"/>
</dbReference>
<dbReference type="KEGG" id="cyz:C3B44_00445"/>
<gene>
    <name evidence="1" type="ORF">DF222_10950</name>
</gene>
<dbReference type="OrthoDB" id="668782at2"/>
<dbReference type="AlphaFoldDB" id="A0A2U1T463"/>
<keyword evidence="2" id="KW-1185">Reference proteome</keyword>
<evidence type="ECO:0000313" key="1">
    <source>
        <dbReference type="EMBL" id="PWC00773.1"/>
    </source>
</evidence>
<proteinExistence type="predicted"/>
<accession>A0A2U1T463</accession>
<dbReference type="RefSeq" id="WP_108430631.1">
    <property type="nucleotide sequence ID" value="NZ_CP026947.1"/>
</dbReference>
<name>A0A2U1T463_9CORY</name>
<reference evidence="2" key="1">
    <citation type="submission" date="2018-04" db="EMBL/GenBank/DDBJ databases">
        <authorList>
            <person name="Liu S."/>
            <person name="Wang Z."/>
            <person name="Li J."/>
        </authorList>
    </citation>
    <scope>NUCLEOTIDE SEQUENCE [LARGE SCALE GENOMIC DNA]</scope>
    <source>
        <strain evidence="2">2189</strain>
    </source>
</reference>
<dbReference type="EMBL" id="QEEZ01000033">
    <property type="protein sequence ID" value="PWC00773.1"/>
    <property type="molecule type" value="Genomic_DNA"/>
</dbReference>
<evidence type="ECO:0008006" key="3">
    <source>
        <dbReference type="Google" id="ProtNLM"/>
    </source>
</evidence>